<evidence type="ECO:0000256" key="3">
    <source>
        <dbReference type="ARBA" id="ARBA00023274"/>
    </source>
</evidence>
<accession>A0A2M7QIE5</accession>
<dbReference type="PANTHER" id="PTHR12534">
    <property type="entry name" value="30S RIBOSOMAL PROTEIN S2 PROKARYOTIC AND ORGANELLAR"/>
    <property type="match status" value="1"/>
</dbReference>
<dbReference type="GO" id="GO:0015935">
    <property type="term" value="C:small ribosomal subunit"/>
    <property type="evidence" value="ECO:0007669"/>
    <property type="project" value="InterPro"/>
</dbReference>
<dbReference type="Gene3D" id="1.10.287.610">
    <property type="entry name" value="Helix hairpin bin"/>
    <property type="match status" value="1"/>
</dbReference>
<evidence type="ECO:0000256" key="1">
    <source>
        <dbReference type="ARBA" id="ARBA00006242"/>
    </source>
</evidence>
<proteinExistence type="inferred from homology"/>
<dbReference type="Gene3D" id="3.40.50.10490">
    <property type="entry name" value="Glucose-6-phosphate isomerase like protein, domain 1"/>
    <property type="match status" value="1"/>
</dbReference>
<evidence type="ECO:0000313" key="8">
    <source>
        <dbReference type="Proteomes" id="UP000229401"/>
    </source>
</evidence>
<dbReference type="GO" id="GO:0003735">
    <property type="term" value="F:structural constituent of ribosome"/>
    <property type="evidence" value="ECO:0007669"/>
    <property type="project" value="InterPro"/>
</dbReference>
<evidence type="ECO:0000256" key="2">
    <source>
        <dbReference type="ARBA" id="ARBA00022980"/>
    </source>
</evidence>
<dbReference type="PROSITE" id="PS00963">
    <property type="entry name" value="RIBOSOMAL_S2_2"/>
    <property type="match status" value="1"/>
</dbReference>
<evidence type="ECO:0000313" key="7">
    <source>
        <dbReference type="EMBL" id="PIY72079.1"/>
    </source>
</evidence>
<dbReference type="CDD" id="cd01425">
    <property type="entry name" value="RPS2"/>
    <property type="match status" value="1"/>
</dbReference>
<dbReference type="InterPro" id="IPR005706">
    <property type="entry name" value="Ribosomal_uS2_bac/mit/plastid"/>
</dbReference>
<dbReference type="AlphaFoldDB" id="A0A2M7QIE5"/>
<dbReference type="GO" id="GO:0006412">
    <property type="term" value="P:translation"/>
    <property type="evidence" value="ECO:0007669"/>
    <property type="project" value="UniProtKB-UniRule"/>
</dbReference>
<dbReference type="NCBIfam" id="TIGR01011">
    <property type="entry name" value="rpsB_bact"/>
    <property type="match status" value="1"/>
</dbReference>
<dbReference type="PROSITE" id="PS00962">
    <property type="entry name" value="RIBOSOMAL_S2_1"/>
    <property type="match status" value="1"/>
</dbReference>
<sequence>MEEQTKQIEKLFKAGVHLGHKRNRLHPKARKYVYKMINGTAVIDLTQTVKQLNKAKEVLKQAAKDNKKVLVVATKKIINQFITETCTVKKVPFITQKWPSGLLTNFEMIMKNVKKMKSLEEGKANGSWDKFVKHERTKLSKELYKLNKFYFGLSLLEKKPDYILLLDLKKEKNALTEAKKHNIPVIAAIDTNANPETVDFPIMINDDSGTSVQLVMKELLDAYVK</sequence>
<comment type="similarity">
    <text evidence="1 5 6">Belongs to the universal ribosomal protein uS2 family.</text>
</comment>
<dbReference type="SUPFAM" id="SSF52313">
    <property type="entry name" value="Ribosomal protein S2"/>
    <property type="match status" value="1"/>
</dbReference>
<name>A0A2M7QIE5_9BACT</name>
<organism evidence="7 8">
    <name type="scientific">Candidatus Roizmanbacteria bacterium CG_4_10_14_0_8_um_filter_33_9</name>
    <dbReference type="NCBI Taxonomy" id="1974826"/>
    <lineage>
        <taxon>Bacteria</taxon>
        <taxon>Candidatus Roizmaniibacteriota</taxon>
    </lineage>
</organism>
<dbReference type="HAMAP" id="MF_00291_B">
    <property type="entry name" value="Ribosomal_uS2_B"/>
    <property type="match status" value="1"/>
</dbReference>
<dbReference type="PANTHER" id="PTHR12534:SF0">
    <property type="entry name" value="SMALL RIBOSOMAL SUBUNIT PROTEIN US2M"/>
    <property type="match status" value="1"/>
</dbReference>
<keyword evidence="2 5" id="KW-0689">Ribosomal protein</keyword>
<dbReference type="InterPro" id="IPR018130">
    <property type="entry name" value="Ribosomal_uS2_CS"/>
</dbReference>
<dbReference type="EMBL" id="PFLI01000097">
    <property type="protein sequence ID" value="PIY72079.1"/>
    <property type="molecule type" value="Genomic_DNA"/>
</dbReference>
<protein>
    <recommendedName>
        <fullName evidence="4 5">Small ribosomal subunit protein uS2</fullName>
    </recommendedName>
</protein>
<gene>
    <name evidence="5 7" type="primary">rpsB</name>
    <name evidence="7" type="ORF">COY87_02845</name>
</gene>
<reference evidence="8" key="1">
    <citation type="submission" date="2017-09" db="EMBL/GenBank/DDBJ databases">
        <title>Depth-based differentiation of microbial function through sediment-hosted aquifers and enrichment of novel symbionts in the deep terrestrial subsurface.</title>
        <authorList>
            <person name="Probst A.J."/>
            <person name="Ladd B."/>
            <person name="Jarett J.K."/>
            <person name="Geller-Mcgrath D.E."/>
            <person name="Sieber C.M.K."/>
            <person name="Emerson J.B."/>
            <person name="Anantharaman K."/>
            <person name="Thomas B.C."/>
            <person name="Malmstrom R."/>
            <person name="Stieglmeier M."/>
            <person name="Klingl A."/>
            <person name="Woyke T."/>
            <person name="Ryan C.M."/>
            <person name="Banfield J.F."/>
        </authorList>
    </citation>
    <scope>NUCLEOTIDE SEQUENCE [LARGE SCALE GENOMIC DNA]</scope>
</reference>
<dbReference type="Pfam" id="PF00318">
    <property type="entry name" value="Ribosomal_S2"/>
    <property type="match status" value="1"/>
</dbReference>
<comment type="caution">
    <text evidence="7">The sequence shown here is derived from an EMBL/GenBank/DDBJ whole genome shotgun (WGS) entry which is preliminary data.</text>
</comment>
<dbReference type="Proteomes" id="UP000229401">
    <property type="component" value="Unassembled WGS sequence"/>
</dbReference>
<dbReference type="InterPro" id="IPR001865">
    <property type="entry name" value="Ribosomal_uS2"/>
</dbReference>
<dbReference type="InterPro" id="IPR023591">
    <property type="entry name" value="Ribosomal_uS2_flav_dom_sf"/>
</dbReference>
<dbReference type="PRINTS" id="PR00395">
    <property type="entry name" value="RIBOSOMALS2"/>
</dbReference>
<keyword evidence="3 5" id="KW-0687">Ribonucleoprotein</keyword>
<evidence type="ECO:0000256" key="4">
    <source>
        <dbReference type="ARBA" id="ARBA00035256"/>
    </source>
</evidence>
<evidence type="ECO:0000256" key="6">
    <source>
        <dbReference type="RuleBase" id="RU003631"/>
    </source>
</evidence>
<evidence type="ECO:0000256" key="5">
    <source>
        <dbReference type="HAMAP-Rule" id="MF_00291"/>
    </source>
</evidence>